<evidence type="ECO:0000313" key="1">
    <source>
        <dbReference type="EMBL" id="APA88460.1"/>
    </source>
</evidence>
<dbReference type="EMBL" id="CP017562">
    <property type="protein sequence ID" value="APA88460.1"/>
    <property type="molecule type" value="Genomic_DNA"/>
</dbReference>
<dbReference type="AlphaFoldDB" id="A0A1I9YQI6"/>
<organism evidence="1">
    <name type="scientific">Paraburkholderia sprentiae WSM5005</name>
    <dbReference type="NCBI Taxonomy" id="754502"/>
    <lineage>
        <taxon>Bacteria</taxon>
        <taxon>Pseudomonadati</taxon>
        <taxon>Pseudomonadota</taxon>
        <taxon>Betaproteobacteria</taxon>
        <taxon>Burkholderiales</taxon>
        <taxon>Burkholderiaceae</taxon>
        <taxon>Paraburkholderia</taxon>
    </lineage>
</organism>
<proteinExistence type="predicted"/>
<accession>A0A1I9YQI6</accession>
<name>A0A1I9YQI6_9BURK</name>
<gene>
    <name evidence="1" type="ORF">BJG93_24205</name>
</gene>
<sequence>MRDGDASFAGQMVVAATCESQAFSITAKRVSATWALRRDRSQTFERHRNLRTGDLVVAVASLFLDADQSSVQQLGEMAAGCLRRYTGGMGQLTGRQRAPVGQ</sequence>
<protein>
    <submittedName>
        <fullName evidence="1">Uncharacterized protein</fullName>
    </submittedName>
</protein>
<reference evidence="1" key="1">
    <citation type="submission" date="2016-09" db="EMBL/GenBank/DDBJ databases">
        <title>The Complete Genome of Burkholderia sprentiae wsm5005.</title>
        <authorList>
            <person name="De Meyer S."/>
            <person name="Wang P."/>
            <person name="Terpolilli J."/>
        </authorList>
    </citation>
    <scope>NUCLEOTIDE SEQUENCE [LARGE SCALE GENOMIC DNA]</scope>
    <source>
        <strain evidence="1">WSM5005</strain>
    </source>
</reference>